<keyword evidence="6 8" id="KW-0503">Monooxygenase</keyword>
<gene>
    <name evidence="9" type="ORF">Amac_064520</name>
</gene>
<dbReference type="GO" id="GO:0004497">
    <property type="term" value="F:monooxygenase activity"/>
    <property type="evidence" value="ECO:0007669"/>
    <property type="project" value="UniProtKB-KW"/>
</dbReference>
<proteinExistence type="inferred from homology"/>
<organism evidence="9 10">
    <name type="scientific">Acrocarpospora macrocephala</name>
    <dbReference type="NCBI Taxonomy" id="150177"/>
    <lineage>
        <taxon>Bacteria</taxon>
        <taxon>Bacillati</taxon>
        <taxon>Actinomycetota</taxon>
        <taxon>Actinomycetes</taxon>
        <taxon>Streptosporangiales</taxon>
        <taxon>Streptosporangiaceae</taxon>
        <taxon>Acrocarpospora</taxon>
    </lineage>
</organism>
<dbReference type="Pfam" id="PF00067">
    <property type="entry name" value="p450"/>
    <property type="match status" value="1"/>
</dbReference>
<comment type="similarity">
    <text evidence="1 8">Belongs to the cytochrome P450 family.</text>
</comment>
<dbReference type="PRINTS" id="PR00463">
    <property type="entry name" value="EP450I"/>
</dbReference>
<keyword evidence="2 7" id="KW-0349">Heme</keyword>
<dbReference type="Proteomes" id="UP000331127">
    <property type="component" value="Unassembled WGS sequence"/>
</dbReference>
<dbReference type="InterPro" id="IPR002401">
    <property type="entry name" value="Cyt_P450_E_grp-I"/>
</dbReference>
<dbReference type="PANTHER" id="PTHR24291">
    <property type="entry name" value="CYTOCHROME P450 FAMILY 4"/>
    <property type="match status" value="1"/>
</dbReference>
<dbReference type="GO" id="GO:0016705">
    <property type="term" value="F:oxidoreductase activity, acting on paired donors, with incorporation or reduction of molecular oxygen"/>
    <property type="evidence" value="ECO:0007669"/>
    <property type="project" value="InterPro"/>
</dbReference>
<evidence type="ECO:0000313" key="10">
    <source>
        <dbReference type="Proteomes" id="UP000331127"/>
    </source>
</evidence>
<keyword evidence="5 7" id="KW-0408">Iron</keyword>
<dbReference type="GO" id="GO:0020037">
    <property type="term" value="F:heme binding"/>
    <property type="evidence" value="ECO:0007669"/>
    <property type="project" value="InterPro"/>
</dbReference>
<comment type="caution">
    <text evidence="9">The sequence shown here is derived from an EMBL/GenBank/DDBJ whole genome shotgun (WGS) entry which is preliminary data.</text>
</comment>
<dbReference type="InterPro" id="IPR001128">
    <property type="entry name" value="Cyt_P450"/>
</dbReference>
<evidence type="ECO:0000256" key="3">
    <source>
        <dbReference type="ARBA" id="ARBA00022723"/>
    </source>
</evidence>
<evidence type="ECO:0000313" key="9">
    <source>
        <dbReference type="EMBL" id="GES12855.1"/>
    </source>
</evidence>
<name>A0A5M3WU16_9ACTN</name>
<reference evidence="9 10" key="1">
    <citation type="submission" date="2019-10" db="EMBL/GenBank/DDBJ databases">
        <title>Whole genome shotgun sequence of Acrocarpospora macrocephala NBRC 16266.</title>
        <authorList>
            <person name="Ichikawa N."/>
            <person name="Kimura A."/>
            <person name="Kitahashi Y."/>
            <person name="Komaki H."/>
            <person name="Oguchi A."/>
        </authorList>
    </citation>
    <scope>NUCLEOTIDE SEQUENCE [LARGE SCALE GENOMIC DNA]</scope>
    <source>
        <strain evidence="9 10">NBRC 16266</strain>
    </source>
</reference>
<dbReference type="PRINTS" id="PR00385">
    <property type="entry name" value="P450"/>
</dbReference>
<sequence length="455" mass="51162">MSVDLTARPAKQARLIRLHRLLPKLMRDPVNGLAEIGMATGGEIVRLDLGPFRPYLVTHPDHVQHVMKGNWSNYLRKGMFWRPLERLLGNSILGEGPGWDSSRKILQPLFTARYVAALSEDLADTINEGFEALRPHEKSGEPIDAGVEMARVVNKAVIKVLFGSRISDPDAERVAPAYTTAATSIAFRMLFPSAPYSIRVPGDRRFLASIKTIEEVMFPVIEQARRERSEGKDIVSALCQARDEQGAEISIQQMRDDLVSIYGAASETTGMALTWLWPMLGENPEVEAKLREEIDRVVGRDPVRPSHLPHLTYTKMVLQELLRLYPSGWMLPRLVGTAEELGGVRIKAGSQVLISPYATHRLESFWDRPLTFDPERFSPENQERRHRYAYFPFGGGPHLCLGQHLFYIEAPLMVAAILSRYRPVIVNPGPFKPLPAPSVRPSRKVEMALLPIERA</sequence>
<keyword evidence="10" id="KW-1185">Reference proteome</keyword>
<dbReference type="PANTHER" id="PTHR24291:SF50">
    <property type="entry name" value="BIFUNCTIONAL ALBAFLAVENONE MONOOXYGENASE_TERPENE SYNTHASE"/>
    <property type="match status" value="1"/>
</dbReference>
<dbReference type="InterPro" id="IPR050196">
    <property type="entry name" value="Cytochrome_P450_Monoox"/>
</dbReference>
<evidence type="ECO:0000256" key="6">
    <source>
        <dbReference type="ARBA" id="ARBA00023033"/>
    </source>
</evidence>
<dbReference type="InterPro" id="IPR036396">
    <property type="entry name" value="Cyt_P450_sf"/>
</dbReference>
<keyword evidence="3 7" id="KW-0479">Metal-binding</keyword>
<dbReference type="AlphaFoldDB" id="A0A5M3WU16"/>
<dbReference type="SUPFAM" id="SSF48264">
    <property type="entry name" value="Cytochrome P450"/>
    <property type="match status" value="1"/>
</dbReference>
<evidence type="ECO:0000256" key="5">
    <source>
        <dbReference type="ARBA" id="ARBA00023004"/>
    </source>
</evidence>
<evidence type="ECO:0000256" key="7">
    <source>
        <dbReference type="PIRSR" id="PIRSR602401-1"/>
    </source>
</evidence>
<dbReference type="GO" id="GO:0005506">
    <property type="term" value="F:iron ion binding"/>
    <property type="evidence" value="ECO:0007669"/>
    <property type="project" value="InterPro"/>
</dbReference>
<dbReference type="InterPro" id="IPR017972">
    <property type="entry name" value="Cyt_P450_CS"/>
</dbReference>
<dbReference type="EMBL" id="BLAE01000040">
    <property type="protein sequence ID" value="GES12855.1"/>
    <property type="molecule type" value="Genomic_DNA"/>
</dbReference>
<accession>A0A5M3WU16</accession>
<evidence type="ECO:0000256" key="4">
    <source>
        <dbReference type="ARBA" id="ARBA00023002"/>
    </source>
</evidence>
<dbReference type="PROSITE" id="PS00086">
    <property type="entry name" value="CYTOCHROME_P450"/>
    <property type="match status" value="1"/>
</dbReference>
<feature type="binding site" description="axial binding residue" evidence="7">
    <location>
        <position position="400"/>
    </location>
    <ligand>
        <name>heme</name>
        <dbReference type="ChEBI" id="CHEBI:30413"/>
    </ligand>
    <ligandPart>
        <name>Fe</name>
        <dbReference type="ChEBI" id="CHEBI:18248"/>
    </ligandPart>
</feature>
<evidence type="ECO:0000256" key="1">
    <source>
        <dbReference type="ARBA" id="ARBA00010617"/>
    </source>
</evidence>
<protein>
    <submittedName>
        <fullName evidence="9">Cytochrome P450</fullName>
    </submittedName>
</protein>
<keyword evidence="4 8" id="KW-0560">Oxidoreductase</keyword>
<evidence type="ECO:0000256" key="2">
    <source>
        <dbReference type="ARBA" id="ARBA00022617"/>
    </source>
</evidence>
<comment type="cofactor">
    <cofactor evidence="7">
        <name>heme</name>
        <dbReference type="ChEBI" id="CHEBI:30413"/>
    </cofactor>
</comment>
<evidence type="ECO:0000256" key="8">
    <source>
        <dbReference type="RuleBase" id="RU000461"/>
    </source>
</evidence>
<dbReference type="Gene3D" id="1.10.630.10">
    <property type="entry name" value="Cytochrome P450"/>
    <property type="match status" value="1"/>
</dbReference>